<evidence type="ECO:0000256" key="1">
    <source>
        <dbReference type="ARBA" id="ARBA00006739"/>
    </source>
</evidence>
<dbReference type="SUPFAM" id="SSF53448">
    <property type="entry name" value="Nucleotide-diphospho-sugar transferases"/>
    <property type="match status" value="1"/>
</dbReference>
<dbReference type="InterPro" id="IPR029044">
    <property type="entry name" value="Nucleotide-diphossugar_trans"/>
</dbReference>
<evidence type="ECO:0000256" key="3">
    <source>
        <dbReference type="ARBA" id="ARBA00022679"/>
    </source>
</evidence>
<dbReference type="Pfam" id="PF00535">
    <property type="entry name" value="Glycos_transf_2"/>
    <property type="match status" value="1"/>
</dbReference>
<gene>
    <name evidence="6" type="ORF">M0G41_05285</name>
</gene>
<evidence type="ECO:0000256" key="2">
    <source>
        <dbReference type="ARBA" id="ARBA00022676"/>
    </source>
</evidence>
<keyword evidence="3 6" id="KW-0808">Transferase</keyword>
<protein>
    <submittedName>
        <fullName evidence="6">Glycosyltransferase</fullName>
        <ecNumber evidence="6">2.4.-.-</ecNumber>
    </submittedName>
</protein>
<dbReference type="Gene3D" id="3.90.550.10">
    <property type="entry name" value="Spore Coat Polysaccharide Biosynthesis Protein SpsA, Chain A"/>
    <property type="match status" value="1"/>
</dbReference>
<keyword evidence="4" id="KW-0472">Membrane</keyword>
<dbReference type="InterPro" id="IPR001173">
    <property type="entry name" value="Glyco_trans_2-like"/>
</dbReference>
<dbReference type="PANTHER" id="PTHR43179:SF12">
    <property type="entry name" value="GALACTOFURANOSYLTRANSFERASE GLFT2"/>
    <property type="match status" value="1"/>
</dbReference>
<dbReference type="Proteomes" id="UP001431449">
    <property type="component" value="Unassembled WGS sequence"/>
</dbReference>
<evidence type="ECO:0000256" key="4">
    <source>
        <dbReference type="SAM" id="Phobius"/>
    </source>
</evidence>
<keyword evidence="4" id="KW-0812">Transmembrane</keyword>
<dbReference type="GO" id="GO:0016757">
    <property type="term" value="F:glycosyltransferase activity"/>
    <property type="evidence" value="ECO:0007669"/>
    <property type="project" value="UniProtKB-KW"/>
</dbReference>
<comment type="similarity">
    <text evidence="1">Belongs to the glycosyltransferase 2 family.</text>
</comment>
<dbReference type="RefSeq" id="WP_248206104.1">
    <property type="nucleotide sequence ID" value="NZ_JALNMH010000003.1"/>
</dbReference>
<evidence type="ECO:0000259" key="5">
    <source>
        <dbReference type="Pfam" id="PF00535"/>
    </source>
</evidence>
<reference evidence="6" key="1">
    <citation type="submission" date="2022-04" db="EMBL/GenBank/DDBJ databases">
        <title>Lysobacter sp. CAU 1642 isolated from sea sand.</title>
        <authorList>
            <person name="Kim W."/>
        </authorList>
    </citation>
    <scope>NUCLEOTIDE SEQUENCE</scope>
    <source>
        <strain evidence="6">CAU 1642</strain>
    </source>
</reference>
<feature type="transmembrane region" description="Helical" evidence="4">
    <location>
        <begin position="254"/>
        <end position="273"/>
    </location>
</feature>
<organism evidence="6 7">
    <name type="scientific">Pseudomarimonas salicorniae</name>
    <dbReference type="NCBI Taxonomy" id="2933270"/>
    <lineage>
        <taxon>Bacteria</taxon>
        <taxon>Pseudomonadati</taxon>
        <taxon>Pseudomonadota</taxon>
        <taxon>Gammaproteobacteria</taxon>
        <taxon>Lysobacterales</taxon>
        <taxon>Lysobacteraceae</taxon>
        <taxon>Pseudomarimonas</taxon>
    </lineage>
</organism>
<accession>A0ABT0GG99</accession>
<name>A0ABT0GG99_9GAMM</name>
<dbReference type="CDD" id="cd00761">
    <property type="entry name" value="Glyco_tranf_GTA_type"/>
    <property type="match status" value="1"/>
</dbReference>
<evidence type="ECO:0000313" key="6">
    <source>
        <dbReference type="EMBL" id="MCK7593082.1"/>
    </source>
</evidence>
<comment type="caution">
    <text evidence="6">The sequence shown here is derived from an EMBL/GenBank/DDBJ whole genome shotgun (WGS) entry which is preliminary data.</text>
</comment>
<dbReference type="EC" id="2.4.-.-" evidence="6"/>
<dbReference type="PANTHER" id="PTHR43179">
    <property type="entry name" value="RHAMNOSYLTRANSFERASE WBBL"/>
    <property type="match status" value="1"/>
</dbReference>
<evidence type="ECO:0000313" key="7">
    <source>
        <dbReference type="Proteomes" id="UP001431449"/>
    </source>
</evidence>
<dbReference type="EMBL" id="JALNMH010000003">
    <property type="protein sequence ID" value="MCK7593082.1"/>
    <property type="molecule type" value="Genomic_DNA"/>
</dbReference>
<feature type="domain" description="Glycosyltransferase 2-like" evidence="5">
    <location>
        <begin position="4"/>
        <end position="134"/>
    </location>
</feature>
<keyword evidence="2 6" id="KW-0328">Glycosyltransferase</keyword>
<proteinExistence type="inferred from homology"/>
<keyword evidence="4" id="KW-1133">Transmembrane helix</keyword>
<keyword evidence="7" id="KW-1185">Reference proteome</keyword>
<sequence length="302" mass="33352">MNISICLATYRRPDRLRLLLDDLVQQRLVPHQVVVIDNDSGRSGSAPVELALAAGAPFHLLYAVEPRKNVAHARNLGIELATGDWLAFIDDDERAPVDWLERLSNAAVAYRADAVQGPVEPVLPDGVAGWLRRGRFYDWPRMASGTVVPRNRLRLGNLLLKRSSLDPGGHHFDPAYGQTGGEDGDWLSRLAQAGTRIVWCDEASVLEPVEPSRLSLRWLLMRSLRGGQDFARHALAGRYGPLNATSRILFFCRALLQCLVALALAVLSLPFGLHRSAHWLSKASANLGKLSAFAGLHYREYA</sequence>